<keyword evidence="6" id="KW-0249">Electron transport</keyword>
<dbReference type="GO" id="GO:0046872">
    <property type="term" value="F:metal ion binding"/>
    <property type="evidence" value="ECO:0007669"/>
    <property type="project" value="UniProtKB-KW"/>
</dbReference>
<dbReference type="GO" id="GO:0009055">
    <property type="term" value="F:electron transfer activity"/>
    <property type="evidence" value="ECO:0007669"/>
    <property type="project" value="InterPro"/>
</dbReference>
<proteinExistence type="predicted"/>
<evidence type="ECO:0000259" key="9">
    <source>
        <dbReference type="PROSITE" id="PS51379"/>
    </source>
</evidence>
<keyword evidence="5" id="KW-0479">Metal-binding</keyword>
<comment type="cofactor">
    <cofactor evidence="1">
        <name>[3Fe-4S] cluster</name>
        <dbReference type="ChEBI" id="CHEBI:21137"/>
    </cofactor>
</comment>
<keyword evidence="7" id="KW-0408">Iron</keyword>
<dbReference type="PANTHER" id="PTHR42859">
    <property type="entry name" value="OXIDOREDUCTASE"/>
    <property type="match status" value="1"/>
</dbReference>
<evidence type="ECO:0000256" key="7">
    <source>
        <dbReference type="ARBA" id="ARBA00023004"/>
    </source>
</evidence>
<dbReference type="PROSITE" id="PS00198">
    <property type="entry name" value="4FE4S_FER_1"/>
    <property type="match status" value="1"/>
</dbReference>
<dbReference type="PROSITE" id="PS51379">
    <property type="entry name" value="4FE4S_FER_2"/>
    <property type="match status" value="2"/>
</dbReference>
<name>A0A6J6GQ61_9ZZZZ</name>
<evidence type="ECO:0000256" key="2">
    <source>
        <dbReference type="ARBA" id="ARBA00001966"/>
    </source>
</evidence>
<feature type="domain" description="4Fe-4S ferredoxin-type" evidence="9">
    <location>
        <begin position="41"/>
        <end position="70"/>
    </location>
</feature>
<dbReference type="InterPro" id="IPR050294">
    <property type="entry name" value="RnfB_subfamily"/>
</dbReference>
<dbReference type="Gene3D" id="3.30.70.20">
    <property type="match status" value="1"/>
</dbReference>
<sequence length="101" mass="10773">MSRLASVPQVYVITDPCVDVKDASCVEVCPVDCIHTSDDDRICYIDPTECTGCNLCLPACPVGAIFVDGGSPSAPAAWTEVNALWFRDPAAARARVDDLAR</sequence>
<evidence type="ECO:0000256" key="6">
    <source>
        <dbReference type="ARBA" id="ARBA00022982"/>
    </source>
</evidence>
<evidence type="ECO:0000256" key="8">
    <source>
        <dbReference type="ARBA" id="ARBA00023014"/>
    </source>
</evidence>
<dbReference type="SUPFAM" id="SSF54862">
    <property type="entry name" value="4Fe-4S ferredoxins"/>
    <property type="match status" value="1"/>
</dbReference>
<dbReference type="EMBL" id="CAEZSR010000362">
    <property type="protein sequence ID" value="CAB4603306.1"/>
    <property type="molecule type" value="Genomic_DNA"/>
</dbReference>
<organism evidence="10">
    <name type="scientific">freshwater metagenome</name>
    <dbReference type="NCBI Taxonomy" id="449393"/>
    <lineage>
        <taxon>unclassified sequences</taxon>
        <taxon>metagenomes</taxon>
        <taxon>ecological metagenomes</taxon>
    </lineage>
</organism>
<evidence type="ECO:0000256" key="5">
    <source>
        <dbReference type="ARBA" id="ARBA00022723"/>
    </source>
</evidence>
<dbReference type="InterPro" id="IPR017900">
    <property type="entry name" value="4Fe4S_Fe_S_CS"/>
</dbReference>
<reference evidence="10" key="1">
    <citation type="submission" date="2020-05" db="EMBL/GenBank/DDBJ databases">
        <authorList>
            <person name="Chiriac C."/>
            <person name="Salcher M."/>
            <person name="Ghai R."/>
            <person name="Kavagutti S V."/>
        </authorList>
    </citation>
    <scope>NUCLEOTIDE SEQUENCE</scope>
</reference>
<keyword evidence="3" id="KW-0813">Transport</keyword>
<dbReference type="AlphaFoldDB" id="A0A6J6GQ61"/>
<evidence type="ECO:0000256" key="4">
    <source>
        <dbReference type="ARBA" id="ARBA00022485"/>
    </source>
</evidence>
<dbReference type="InterPro" id="IPR000813">
    <property type="entry name" value="7Fe_ferredoxin"/>
</dbReference>
<dbReference type="Pfam" id="PF00037">
    <property type="entry name" value="Fer4"/>
    <property type="match status" value="1"/>
</dbReference>
<evidence type="ECO:0000256" key="3">
    <source>
        <dbReference type="ARBA" id="ARBA00022448"/>
    </source>
</evidence>
<protein>
    <submittedName>
        <fullName evidence="10">Unannotated protein</fullName>
    </submittedName>
</protein>
<dbReference type="PANTHER" id="PTHR42859:SF2">
    <property type="entry name" value="FERREDOXIN"/>
    <property type="match status" value="1"/>
</dbReference>
<gene>
    <name evidence="10" type="ORF">UFOPK1493_04479</name>
</gene>
<dbReference type="GO" id="GO:0051539">
    <property type="term" value="F:4 iron, 4 sulfur cluster binding"/>
    <property type="evidence" value="ECO:0007669"/>
    <property type="project" value="UniProtKB-KW"/>
</dbReference>
<comment type="cofactor">
    <cofactor evidence="2">
        <name>[4Fe-4S] cluster</name>
        <dbReference type="ChEBI" id="CHEBI:49883"/>
    </cofactor>
</comment>
<evidence type="ECO:0000313" key="10">
    <source>
        <dbReference type="EMBL" id="CAB4603306.1"/>
    </source>
</evidence>
<feature type="domain" description="4Fe-4S ferredoxin-type" evidence="9">
    <location>
        <begin position="8"/>
        <end position="39"/>
    </location>
</feature>
<evidence type="ECO:0000256" key="1">
    <source>
        <dbReference type="ARBA" id="ARBA00001927"/>
    </source>
</evidence>
<keyword evidence="4" id="KW-0004">4Fe-4S</keyword>
<accession>A0A6J6GQ61</accession>
<dbReference type="PRINTS" id="PR00354">
    <property type="entry name" value="7FE8SFRDOXIN"/>
</dbReference>
<keyword evidence="8" id="KW-0411">Iron-sulfur</keyword>
<dbReference type="InterPro" id="IPR017896">
    <property type="entry name" value="4Fe4S_Fe-S-bd"/>
</dbReference>